<reference evidence="3" key="1">
    <citation type="submission" date="2013-02" db="EMBL/GenBank/DDBJ databases">
        <authorList>
            <person name="Hughes D."/>
        </authorList>
    </citation>
    <scope>NUCLEOTIDE SEQUENCE</scope>
    <source>
        <strain>Durham</strain>
        <strain evidence="3">NC isolate 2 -- Noor lab</strain>
    </source>
</reference>
<sequence length="175" mass="20278">MSWLFVCWYWLYHCGKGQFMRHFSKDCPQENKNELLRLLLIAAANYQKVIINTTGNHSLKGKTTPPLQTKFPPASLPPKGQNILLSRDTILYRSSLLCSLKNNSLSNRRCFCGLRSLQSRRKHFRRMYCMGANFLIRYNRKEFAIKVPNFFIQIRNLAPGANVRCNNGHCTGADF</sequence>
<keyword evidence="3" id="KW-1185">Reference proteome</keyword>
<protein>
    <submittedName>
        <fullName evidence="2">Uncharacterized protein</fullName>
    </submittedName>
</protein>
<proteinExistence type="predicted"/>
<dbReference type="HOGENOM" id="CLU_1534304_0_0_1"/>
<feature type="chain" id="PRO_5004577132" evidence="1">
    <location>
        <begin position="18"/>
        <end position="175"/>
    </location>
</feature>
<name>T1GTY2_MEGSC</name>
<evidence type="ECO:0000313" key="2">
    <source>
        <dbReference type="EnsemblMetazoa" id="MESCA007181-PA"/>
    </source>
</evidence>
<dbReference type="EMBL" id="CAQQ02181516">
    <property type="status" value="NOT_ANNOTATED_CDS"/>
    <property type="molecule type" value="Genomic_DNA"/>
</dbReference>
<dbReference type="EnsemblMetazoa" id="MESCA007181-RA">
    <property type="protein sequence ID" value="MESCA007181-PA"/>
    <property type="gene ID" value="MESCA007181"/>
</dbReference>
<dbReference type="AlphaFoldDB" id="T1GTY2"/>
<accession>T1GTY2</accession>
<keyword evidence="1" id="KW-0732">Signal</keyword>
<organism evidence="2 3">
    <name type="scientific">Megaselia scalaris</name>
    <name type="common">Humpbacked fly</name>
    <name type="synonym">Phora scalaris</name>
    <dbReference type="NCBI Taxonomy" id="36166"/>
    <lineage>
        <taxon>Eukaryota</taxon>
        <taxon>Metazoa</taxon>
        <taxon>Ecdysozoa</taxon>
        <taxon>Arthropoda</taxon>
        <taxon>Hexapoda</taxon>
        <taxon>Insecta</taxon>
        <taxon>Pterygota</taxon>
        <taxon>Neoptera</taxon>
        <taxon>Endopterygota</taxon>
        <taxon>Diptera</taxon>
        <taxon>Brachycera</taxon>
        <taxon>Muscomorpha</taxon>
        <taxon>Platypezoidea</taxon>
        <taxon>Phoridae</taxon>
        <taxon>Megaseliini</taxon>
        <taxon>Megaselia</taxon>
    </lineage>
</organism>
<dbReference type="EMBL" id="CAQQ02181515">
    <property type="status" value="NOT_ANNOTATED_CDS"/>
    <property type="molecule type" value="Genomic_DNA"/>
</dbReference>
<reference evidence="2" key="2">
    <citation type="submission" date="2015-06" db="UniProtKB">
        <authorList>
            <consortium name="EnsemblMetazoa"/>
        </authorList>
    </citation>
    <scope>IDENTIFICATION</scope>
</reference>
<evidence type="ECO:0000313" key="3">
    <source>
        <dbReference type="Proteomes" id="UP000015102"/>
    </source>
</evidence>
<evidence type="ECO:0000256" key="1">
    <source>
        <dbReference type="SAM" id="SignalP"/>
    </source>
</evidence>
<dbReference type="Proteomes" id="UP000015102">
    <property type="component" value="Unassembled WGS sequence"/>
</dbReference>
<feature type="signal peptide" evidence="1">
    <location>
        <begin position="1"/>
        <end position="17"/>
    </location>
</feature>